<dbReference type="Gene3D" id="3.40.50.300">
    <property type="entry name" value="P-loop containing nucleotide triphosphate hydrolases"/>
    <property type="match status" value="1"/>
</dbReference>
<evidence type="ECO:0000313" key="5">
    <source>
        <dbReference type="Proteomes" id="UP000593567"/>
    </source>
</evidence>
<dbReference type="AlphaFoldDB" id="A0A7J7K2X7"/>
<keyword evidence="2" id="KW-0342">GTP-binding</keyword>
<accession>A0A7J7K2X7</accession>
<keyword evidence="5" id="KW-1185">Reference proteome</keyword>
<organism evidence="4 5">
    <name type="scientific">Bugula neritina</name>
    <name type="common">Brown bryozoan</name>
    <name type="synonym">Sertularia neritina</name>
    <dbReference type="NCBI Taxonomy" id="10212"/>
    <lineage>
        <taxon>Eukaryota</taxon>
        <taxon>Metazoa</taxon>
        <taxon>Spiralia</taxon>
        <taxon>Lophotrochozoa</taxon>
        <taxon>Bryozoa</taxon>
        <taxon>Gymnolaemata</taxon>
        <taxon>Cheilostomatida</taxon>
        <taxon>Flustrina</taxon>
        <taxon>Buguloidea</taxon>
        <taxon>Bugulidae</taxon>
        <taxon>Bugula</taxon>
    </lineage>
</organism>
<dbReference type="PANTHER" id="PTHR24073">
    <property type="entry name" value="DRAB5-RELATED"/>
    <property type="match status" value="1"/>
</dbReference>
<dbReference type="InterPro" id="IPR027417">
    <property type="entry name" value="P-loop_NTPase"/>
</dbReference>
<dbReference type="InterPro" id="IPR001806">
    <property type="entry name" value="Small_GTPase"/>
</dbReference>
<dbReference type="GO" id="GO:0005525">
    <property type="term" value="F:GTP binding"/>
    <property type="evidence" value="ECO:0007669"/>
    <property type="project" value="UniProtKB-KW"/>
</dbReference>
<name>A0A7J7K2X7_BUGNE</name>
<dbReference type="GO" id="GO:0003924">
    <property type="term" value="F:GTPase activity"/>
    <property type="evidence" value="ECO:0007669"/>
    <property type="project" value="InterPro"/>
</dbReference>
<dbReference type="PROSITE" id="PS51419">
    <property type="entry name" value="RAB"/>
    <property type="match status" value="1"/>
</dbReference>
<dbReference type="PROSITE" id="PS51421">
    <property type="entry name" value="RAS"/>
    <property type="match status" value="1"/>
</dbReference>
<comment type="caution">
    <text evidence="4">The sequence shown here is derived from an EMBL/GenBank/DDBJ whole genome shotgun (WGS) entry which is preliminary data.</text>
</comment>
<protein>
    <submittedName>
        <fullName evidence="4">RAB20</fullName>
    </submittedName>
</protein>
<dbReference type="InterPro" id="IPR005225">
    <property type="entry name" value="Small_GTP-bd"/>
</dbReference>
<evidence type="ECO:0000256" key="2">
    <source>
        <dbReference type="ARBA" id="ARBA00023134"/>
    </source>
</evidence>
<gene>
    <name evidence="4" type="ORF">EB796_009740</name>
</gene>
<evidence type="ECO:0000256" key="1">
    <source>
        <dbReference type="ARBA" id="ARBA00022741"/>
    </source>
</evidence>
<dbReference type="Proteomes" id="UP000593567">
    <property type="component" value="Unassembled WGS sequence"/>
</dbReference>
<dbReference type="SMART" id="SM00174">
    <property type="entry name" value="RHO"/>
    <property type="match status" value="1"/>
</dbReference>
<dbReference type="OrthoDB" id="25896at2759"/>
<dbReference type="EMBL" id="VXIV02001553">
    <property type="protein sequence ID" value="KAF6031948.1"/>
    <property type="molecule type" value="Genomic_DNA"/>
</dbReference>
<proteinExistence type="predicted"/>
<evidence type="ECO:0000313" key="4">
    <source>
        <dbReference type="EMBL" id="KAF6031948.1"/>
    </source>
</evidence>
<dbReference type="SMART" id="SM00175">
    <property type="entry name" value="RAB"/>
    <property type="match status" value="1"/>
</dbReference>
<dbReference type="Pfam" id="PF00071">
    <property type="entry name" value="Ras"/>
    <property type="match status" value="1"/>
</dbReference>
<reference evidence="4" key="1">
    <citation type="submission" date="2020-06" db="EMBL/GenBank/DDBJ databases">
        <title>Draft genome of Bugula neritina, a colonial animal packing powerful symbionts and potential medicines.</title>
        <authorList>
            <person name="Rayko M."/>
        </authorList>
    </citation>
    <scope>NUCLEOTIDE SEQUENCE [LARGE SCALE GENOMIC DNA]</scope>
    <source>
        <strain evidence="4">Kwan_BN1</strain>
    </source>
</reference>
<dbReference type="SUPFAM" id="SSF52540">
    <property type="entry name" value="P-loop containing nucleoside triphosphate hydrolases"/>
    <property type="match status" value="1"/>
</dbReference>
<feature type="region of interest" description="Disordered" evidence="3">
    <location>
        <begin position="205"/>
        <end position="225"/>
    </location>
</feature>
<sequence>MAENQQTTKKKADLKVVLVGSADVGKTCFITRYINDSFDANTANTIGASFFLKQWGPYNVAIWDTAGEERFAGLSTFYCRDAGAAIMAYQISDRHSFEELRSRFLSLLPESNCLKMVVGTKLDLVVSGEEKRAVHPQEARQFSVDINSELLSQSGNVSIPFFETSSKTGEGVAETFESIFEKCLSTLSDHYRIKKLRDSIQLHDEVSNDSPIPPKTETRPKKSCC</sequence>
<feature type="compositionally biased region" description="Basic and acidic residues" evidence="3">
    <location>
        <begin position="216"/>
        <end position="225"/>
    </location>
</feature>
<dbReference type="SMART" id="SM00173">
    <property type="entry name" value="RAS"/>
    <property type="match status" value="1"/>
</dbReference>
<dbReference type="NCBIfam" id="TIGR00231">
    <property type="entry name" value="small_GTP"/>
    <property type="match status" value="1"/>
</dbReference>
<dbReference type="PRINTS" id="PR00449">
    <property type="entry name" value="RASTRNSFRMNG"/>
</dbReference>
<keyword evidence="1" id="KW-0547">Nucleotide-binding</keyword>
<evidence type="ECO:0000256" key="3">
    <source>
        <dbReference type="SAM" id="MobiDB-lite"/>
    </source>
</evidence>